<comment type="caution">
    <text evidence="3">The sequence shown here is derived from an EMBL/GenBank/DDBJ whole genome shotgun (WGS) entry which is preliminary data.</text>
</comment>
<keyword evidence="4" id="KW-1185">Reference proteome</keyword>
<protein>
    <submittedName>
        <fullName evidence="3">Nucleotidyltransferase family protein</fullName>
    </submittedName>
</protein>
<dbReference type="Proteomes" id="UP000430120">
    <property type="component" value="Unassembled WGS sequence"/>
</dbReference>
<dbReference type="Pfam" id="PF12804">
    <property type="entry name" value="NTP_transf_3"/>
    <property type="match status" value="1"/>
</dbReference>
<evidence type="ECO:0000256" key="1">
    <source>
        <dbReference type="ARBA" id="ARBA00022842"/>
    </source>
</evidence>
<reference evidence="3 4" key="1">
    <citation type="submission" date="2019-09" db="EMBL/GenBank/DDBJ databases">
        <title>Draft genome sequences of 48 bacterial type strains from the CCUG.</title>
        <authorList>
            <person name="Tunovic T."/>
            <person name="Pineiro-Iglesias B."/>
            <person name="Unosson C."/>
            <person name="Inganas E."/>
            <person name="Ohlen M."/>
            <person name="Cardew S."/>
            <person name="Jensie-Markopoulos S."/>
            <person name="Salva-Serra F."/>
            <person name="Jaen-Luchoro D."/>
            <person name="Karlsson R."/>
            <person name="Svensson-Stadler L."/>
            <person name="Chun J."/>
            <person name="Moore E."/>
        </authorList>
    </citation>
    <scope>NUCLEOTIDE SEQUENCE [LARGE SCALE GENOMIC DNA]</scope>
    <source>
        <strain evidence="3 4">CCUG 30977</strain>
    </source>
</reference>
<name>A0A643FEF9_IDEDE</name>
<dbReference type="SUPFAM" id="SSF53448">
    <property type="entry name" value="Nucleotide-diphospho-sugar transferases"/>
    <property type="match status" value="1"/>
</dbReference>
<dbReference type="Gene3D" id="3.90.550.10">
    <property type="entry name" value="Spore Coat Polysaccharide Biosynthesis Protein SpsA, Chain A"/>
    <property type="match status" value="1"/>
</dbReference>
<dbReference type="InterPro" id="IPR029044">
    <property type="entry name" value="Nucleotide-diphossugar_trans"/>
</dbReference>
<dbReference type="GO" id="GO:0016779">
    <property type="term" value="F:nucleotidyltransferase activity"/>
    <property type="evidence" value="ECO:0007669"/>
    <property type="project" value="UniProtKB-ARBA"/>
</dbReference>
<dbReference type="OrthoDB" id="5298793at2"/>
<accession>A0A643FEF9</accession>
<dbReference type="EMBL" id="VZPB01000010">
    <property type="protein sequence ID" value="KAB0583858.1"/>
    <property type="molecule type" value="Genomic_DNA"/>
</dbReference>
<gene>
    <name evidence="3" type="ORF">F7Q92_06225</name>
</gene>
<organism evidence="3 4">
    <name type="scientific">Ideonella dechloratans</name>
    <dbReference type="NCBI Taxonomy" id="36863"/>
    <lineage>
        <taxon>Bacteria</taxon>
        <taxon>Pseudomonadati</taxon>
        <taxon>Pseudomonadota</taxon>
        <taxon>Betaproteobacteria</taxon>
        <taxon>Burkholderiales</taxon>
        <taxon>Sphaerotilaceae</taxon>
        <taxon>Ideonella</taxon>
    </lineage>
</organism>
<evidence type="ECO:0000313" key="3">
    <source>
        <dbReference type="EMBL" id="KAB0583858.1"/>
    </source>
</evidence>
<dbReference type="RefSeq" id="WP_151123322.1">
    <property type="nucleotide sequence ID" value="NZ_CP088082.1"/>
</dbReference>
<proteinExistence type="predicted"/>
<evidence type="ECO:0000259" key="2">
    <source>
        <dbReference type="Pfam" id="PF12804"/>
    </source>
</evidence>
<feature type="domain" description="MobA-like NTP transferase" evidence="2">
    <location>
        <begin position="12"/>
        <end position="172"/>
    </location>
</feature>
<dbReference type="AlphaFoldDB" id="A0A643FEF9"/>
<dbReference type="PANTHER" id="PTHR43777">
    <property type="entry name" value="MOLYBDENUM COFACTOR CYTIDYLYLTRANSFERASE"/>
    <property type="match status" value="1"/>
</dbReference>
<sequence>MQSPGAQRGPVGILLCAGFGRRFGGDKLLAPLADGTPVAVASARTLVAALGPLGRAVAVLRPGQQALQSALAGTGIALLSSAAAVEGMGAALAAAVQAHAQAPGWVVALGDMPCVAEATVRRVASALAHDDALAAPFHQGRRGHPVGFGRHWGPQLAHLGGDEGARALLRRQAGQITRIDVDDPGCLLDVDTPQDLADLTAPGS</sequence>
<dbReference type="InterPro" id="IPR025877">
    <property type="entry name" value="MobA-like_NTP_Trfase"/>
</dbReference>
<keyword evidence="1" id="KW-0460">Magnesium</keyword>
<dbReference type="CDD" id="cd04182">
    <property type="entry name" value="GT_2_like_f"/>
    <property type="match status" value="1"/>
</dbReference>
<keyword evidence="3" id="KW-0808">Transferase</keyword>
<dbReference type="PANTHER" id="PTHR43777:SF1">
    <property type="entry name" value="MOLYBDENUM COFACTOR CYTIDYLYLTRANSFERASE"/>
    <property type="match status" value="1"/>
</dbReference>
<evidence type="ECO:0000313" key="4">
    <source>
        <dbReference type="Proteomes" id="UP000430120"/>
    </source>
</evidence>